<gene>
    <name evidence="5" type="primary">ydaF</name>
    <name evidence="5" type="ORF">NCTC5386_00668</name>
</gene>
<feature type="domain" description="N-acetyltransferase" evidence="4">
    <location>
        <begin position="18"/>
        <end position="177"/>
    </location>
</feature>
<dbReference type="GO" id="GO:0008999">
    <property type="term" value="F:protein-N-terminal-alanine acetyltransferase activity"/>
    <property type="evidence" value="ECO:0007669"/>
    <property type="project" value="TreeGrafter"/>
</dbReference>
<keyword evidence="2 5" id="KW-0012">Acyltransferase</keyword>
<dbReference type="Gene3D" id="3.40.630.30">
    <property type="match status" value="1"/>
</dbReference>
<accession>A0A4U9XI48</accession>
<dbReference type="PANTHER" id="PTHR43792:SF8">
    <property type="entry name" value="[RIBOSOMAL PROTEIN US5]-ALANINE N-ACETYLTRANSFERASE"/>
    <property type="match status" value="1"/>
</dbReference>
<evidence type="ECO:0000313" key="6">
    <source>
        <dbReference type="Proteomes" id="UP000394068"/>
    </source>
</evidence>
<reference evidence="5 6" key="1">
    <citation type="submission" date="2019-05" db="EMBL/GenBank/DDBJ databases">
        <authorList>
            <consortium name="Pathogen Informatics"/>
        </authorList>
    </citation>
    <scope>NUCLEOTIDE SEQUENCE [LARGE SCALE GENOMIC DNA]</scope>
    <source>
        <strain evidence="5 6">NCTC5386</strain>
    </source>
</reference>
<dbReference type="PANTHER" id="PTHR43792">
    <property type="entry name" value="GNAT FAMILY, PUTATIVE (AFU_ORTHOLOGUE AFUA_3G00765)-RELATED-RELATED"/>
    <property type="match status" value="1"/>
</dbReference>
<keyword evidence="1 5" id="KW-0808">Transferase</keyword>
<dbReference type="AlphaFoldDB" id="A0A4U9XI48"/>
<evidence type="ECO:0000313" key="5">
    <source>
        <dbReference type="EMBL" id="VTS12833.1"/>
    </source>
</evidence>
<evidence type="ECO:0000256" key="1">
    <source>
        <dbReference type="ARBA" id="ARBA00022679"/>
    </source>
</evidence>
<dbReference type="EC" id="2.3.1.-" evidence="5"/>
<comment type="similarity">
    <text evidence="3">Belongs to the acetyltransferase family. RimJ subfamily.</text>
</comment>
<evidence type="ECO:0000259" key="4">
    <source>
        <dbReference type="PROSITE" id="PS51186"/>
    </source>
</evidence>
<dbReference type="Pfam" id="PF13302">
    <property type="entry name" value="Acetyltransf_3"/>
    <property type="match status" value="1"/>
</dbReference>
<dbReference type="RefSeq" id="WP_077322159.1">
    <property type="nucleotide sequence ID" value="NZ_CABEHT010000001.1"/>
</dbReference>
<dbReference type="InterPro" id="IPR000182">
    <property type="entry name" value="GNAT_dom"/>
</dbReference>
<name>A0A4U9XI48_9STRE</name>
<dbReference type="InterPro" id="IPR016181">
    <property type="entry name" value="Acyl_CoA_acyltransferase"/>
</dbReference>
<dbReference type="Proteomes" id="UP000394068">
    <property type="component" value="Unassembled WGS sequence"/>
</dbReference>
<dbReference type="GO" id="GO:0005737">
    <property type="term" value="C:cytoplasm"/>
    <property type="evidence" value="ECO:0007669"/>
    <property type="project" value="TreeGrafter"/>
</dbReference>
<dbReference type="EMBL" id="CABEHT010000001">
    <property type="protein sequence ID" value="VTS12833.1"/>
    <property type="molecule type" value="Genomic_DNA"/>
</dbReference>
<sequence>MEFWTQLARLSLIETERLYLRPITYFDSDAFFEFASDPSQLSFIFPAVATRSESDYLLTHAFLKKPLGCWAIAEKNQQEMIGFIKFENIVISSASAELGYFLSRPYRGQGYMTEAVRHLLAFSFEELSFKCLKIVTHKENVASQKVAQAASFSLKRAFKGSDRYTHKIRDYLEYQITKGDYHE</sequence>
<dbReference type="InterPro" id="IPR051531">
    <property type="entry name" value="N-acetyltransferase"/>
</dbReference>
<proteinExistence type="inferred from homology"/>
<evidence type="ECO:0000256" key="2">
    <source>
        <dbReference type="ARBA" id="ARBA00023315"/>
    </source>
</evidence>
<organism evidence="5 6">
    <name type="scientific">Streptococcus pseudoporcinus</name>
    <dbReference type="NCBI Taxonomy" id="361101"/>
    <lineage>
        <taxon>Bacteria</taxon>
        <taxon>Bacillati</taxon>
        <taxon>Bacillota</taxon>
        <taxon>Bacilli</taxon>
        <taxon>Lactobacillales</taxon>
        <taxon>Streptococcaceae</taxon>
        <taxon>Streptococcus</taxon>
    </lineage>
</organism>
<dbReference type="PROSITE" id="PS51186">
    <property type="entry name" value="GNAT"/>
    <property type="match status" value="1"/>
</dbReference>
<evidence type="ECO:0000256" key="3">
    <source>
        <dbReference type="ARBA" id="ARBA00038502"/>
    </source>
</evidence>
<dbReference type="SUPFAM" id="SSF55729">
    <property type="entry name" value="Acyl-CoA N-acyltransferases (Nat)"/>
    <property type="match status" value="1"/>
</dbReference>
<protein>
    <submittedName>
        <fullName evidence="5">Acetyltransferase, GNAT family</fullName>
        <ecNumber evidence="5">2.3.1.-</ecNumber>
    </submittedName>
</protein>